<keyword evidence="3" id="KW-1185">Reference proteome</keyword>
<accession>A0A0D2KLG4</accession>
<organism evidence="2 3">
    <name type="scientific">Hypholoma sublateritium (strain FD-334 SS-4)</name>
    <dbReference type="NCBI Taxonomy" id="945553"/>
    <lineage>
        <taxon>Eukaryota</taxon>
        <taxon>Fungi</taxon>
        <taxon>Dikarya</taxon>
        <taxon>Basidiomycota</taxon>
        <taxon>Agaricomycotina</taxon>
        <taxon>Agaricomycetes</taxon>
        <taxon>Agaricomycetidae</taxon>
        <taxon>Agaricales</taxon>
        <taxon>Agaricineae</taxon>
        <taxon>Strophariaceae</taxon>
        <taxon>Hypholoma</taxon>
    </lineage>
</organism>
<evidence type="ECO:0000313" key="3">
    <source>
        <dbReference type="Proteomes" id="UP000054270"/>
    </source>
</evidence>
<dbReference type="EMBL" id="KN817644">
    <property type="protein sequence ID" value="KJA15462.1"/>
    <property type="molecule type" value="Genomic_DNA"/>
</dbReference>
<evidence type="ECO:0000313" key="2">
    <source>
        <dbReference type="EMBL" id="KJA15462.1"/>
    </source>
</evidence>
<keyword evidence="1" id="KW-1133">Transmembrane helix</keyword>
<dbReference type="OrthoDB" id="3270770at2759"/>
<keyword evidence="1" id="KW-0812">Transmembrane</keyword>
<keyword evidence="1" id="KW-0472">Membrane</keyword>
<evidence type="ECO:0000256" key="1">
    <source>
        <dbReference type="SAM" id="Phobius"/>
    </source>
</evidence>
<gene>
    <name evidence="2" type="ORF">HYPSUDRAFT_220025</name>
</gene>
<sequence>MCQWPWAPHINLPPNSTGRLLNWPLYHSFSSIMAAAVSEAPTHSNELWMRESDDETQPFLQPTSADSKPESIIAPVDLGPTPYGLGPIQLTPDDGERAPIRSRWSINNLLEEIPAEHRTILSDVGRGCVMVLTTPIAFAGVALYACGVVIEGIALVLKGVGSYGGMFLIRRRRAAPASPRAAQSWA</sequence>
<proteinExistence type="predicted"/>
<dbReference type="Proteomes" id="UP000054270">
    <property type="component" value="Unassembled WGS sequence"/>
</dbReference>
<name>A0A0D2KLG4_HYPSF</name>
<dbReference type="AlphaFoldDB" id="A0A0D2KLG4"/>
<feature type="transmembrane region" description="Helical" evidence="1">
    <location>
        <begin position="136"/>
        <end position="157"/>
    </location>
</feature>
<protein>
    <submittedName>
        <fullName evidence="2">Uncharacterized protein</fullName>
    </submittedName>
</protein>
<reference evidence="3" key="1">
    <citation type="submission" date="2014-04" db="EMBL/GenBank/DDBJ databases">
        <title>Evolutionary Origins and Diversification of the Mycorrhizal Mutualists.</title>
        <authorList>
            <consortium name="DOE Joint Genome Institute"/>
            <consortium name="Mycorrhizal Genomics Consortium"/>
            <person name="Kohler A."/>
            <person name="Kuo A."/>
            <person name="Nagy L.G."/>
            <person name="Floudas D."/>
            <person name="Copeland A."/>
            <person name="Barry K.W."/>
            <person name="Cichocki N."/>
            <person name="Veneault-Fourrey C."/>
            <person name="LaButti K."/>
            <person name="Lindquist E.A."/>
            <person name="Lipzen A."/>
            <person name="Lundell T."/>
            <person name="Morin E."/>
            <person name="Murat C."/>
            <person name="Riley R."/>
            <person name="Ohm R."/>
            <person name="Sun H."/>
            <person name="Tunlid A."/>
            <person name="Henrissat B."/>
            <person name="Grigoriev I.V."/>
            <person name="Hibbett D.S."/>
            <person name="Martin F."/>
        </authorList>
    </citation>
    <scope>NUCLEOTIDE SEQUENCE [LARGE SCALE GENOMIC DNA]</scope>
    <source>
        <strain evidence="3">FD-334 SS-4</strain>
    </source>
</reference>